<organism evidence="1 2">
    <name type="scientific">Candidatus Epulonipiscium fishelsonii</name>
    <dbReference type="NCBI Taxonomy" id="77094"/>
    <lineage>
        <taxon>Bacteria</taxon>
        <taxon>Bacillati</taxon>
        <taxon>Bacillota</taxon>
        <taxon>Clostridia</taxon>
        <taxon>Lachnospirales</taxon>
        <taxon>Lachnospiraceae</taxon>
        <taxon>Candidatus Epulonipiscium</taxon>
    </lineage>
</organism>
<gene>
    <name evidence="1" type="ORF">AN396_03480</name>
</gene>
<comment type="caution">
    <text evidence="1">The sequence shown here is derived from an EMBL/GenBank/DDBJ whole genome shotgun (WGS) entry which is preliminary data.</text>
</comment>
<dbReference type="EMBL" id="LJDB01000035">
    <property type="protein sequence ID" value="ONI41518.1"/>
    <property type="molecule type" value="Genomic_DNA"/>
</dbReference>
<evidence type="ECO:0000313" key="1">
    <source>
        <dbReference type="EMBL" id="ONI41518.1"/>
    </source>
</evidence>
<proteinExistence type="predicted"/>
<protein>
    <submittedName>
        <fullName evidence="1">Uncharacterized protein</fullName>
    </submittedName>
</protein>
<keyword evidence="2" id="KW-1185">Reference proteome</keyword>
<evidence type="ECO:0000313" key="2">
    <source>
        <dbReference type="Proteomes" id="UP000188605"/>
    </source>
</evidence>
<reference evidence="1" key="1">
    <citation type="submission" date="2016-08" db="EMBL/GenBank/DDBJ databases">
        <authorList>
            <person name="Ngugi D.K."/>
            <person name="Miyake S."/>
            <person name="Stingl U."/>
        </authorList>
    </citation>
    <scope>NUCLEOTIDE SEQUENCE</scope>
    <source>
        <strain evidence="1">SCG-B11WGA-EpuloA1</strain>
    </source>
</reference>
<sequence length="229" mass="24479">MNTATIFMTMLFTGVTCSLGCGTVTTPFVLGSLIGEGYSVQDSRRAILLFSVGKALCLTALGLLASIFGEIVLTQIENIYPNFTIWFVRALTFVLGVRILYKALKSTPSEANSSGCSSCKSSCSIKSSCNKSSSKIKLPKSYFLAGALYATIPCGPLFANLTYASTMTPILAMLLLFSFAIVNSIIPVLVFATIIGTANKEFSIQSSDFLKYIKIAGGIILILASFFKV</sequence>
<accession>A0ACC8XEZ2</accession>
<dbReference type="Proteomes" id="UP000188605">
    <property type="component" value="Unassembled WGS sequence"/>
</dbReference>
<name>A0ACC8XEZ2_9FIRM</name>